<dbReference type="GeneID" id="104714748"/>
<keyword evidence="6" id="KW-0175">Coiled coil</keyword>
<evidence type="ECO:0000256" key="1">
    <source>
        <dbReference type="ARBA" id="ARBA00022481"/>
    </source>
</evidence>
<feature type="domain" description="HMA" evidence="7">
    <location>
        <begin position="1"/>
        <end position="69"/>
    </location>
</feature>
<evidence type="ECO:0000256" key="3">
    <source>
        <dbReference type="ARBA" id="ARBA00023288"/>
    </source>
</evidence>
<name>A0ABM0TSB7_CAMSA</name>
<evidence type="ECO:0000313" key="9">
    <source>
        <dbReference type="RefSeq" id="XP_010430509.1"/>
    </source>
</evidence>
<dbReference type="PROSITE" id="PS50846">
    <property type="entry name" value="HMA_2"/>
    <property type="match status" value="1"/>
</dbReference>
<keyword evidence="4" id="KW-0636">Prenylation</keyword>
<protein>
    <submittedName>
        <fullName evidence="9">Uncharacterized protein LOC104714748</fullName>
    </submittedName>
</protein>
<proteinExistence type="inferred from homology"/>
<reference evidence="8" key="1">
    <citation type="journal article" date="2014" name="Nat. Commun.">
        <title>The emerging biofuel crop Camelina sativa retains a highly undifferentiated hexaploid genome structure.</title>
        <authorList>
            <person name="Kagale S."/>
            <person name="Koh C."/>
            <person name="Nixon J."/>
            <person name="Bollina V."/>
            <person name="Clarke W.E."/>
            <person name="Tuteja R."/>
            <person name="Spillane C."/>
            <person name="Robinson S.J."/>
            <person name="Links M.G."/>
            <person name="Clarke C."/>
            <person name="Higgins E.E."/>
            <person name="Huebert T."/>
            <person name="Sharpe A.G."/>
            <person name="Parkin I.A."/>
        </authorList>
    </citation>
    <scope>NUCLEOTIDE SEQUENCE [LARGE SCALE GENOMIC DNA]</scope>
    <source>
        <strain evidence="8">cv. DH55</strain>
    </source>
</reference>
<keyword evidence="2" id="KW-0479">Metal-binding</keyword>
<evidence type="ECO:0000313" key="8">
    <source>
        <dbReference type="Proteomes" id="UP000694864"/>
    </source>
</evidence>
<keyword evidence="3" id="KW-0449">Lipoprotein</keyword>
<keyword evidence="8" id="KW-1185">Reference proteome</keyword>
<comment type="similarity">
    <text evidence="5">Belongs to the HIPP family.</text>
</comment>
<keyword evidence="1" id="KW-0488">Methylation</keyword>
<evidence type="ECO:0000256" key="6">
    <source>
        <dbReference type="SAM" id="Coils"/>
    </source>
</evidence>
<feature type="coiled-coil region" evidence="6">
    <location>
        <begin position="75"/>
        <end position="104"/>
    </location>
</feature>
<dbReference type="InterPro" id="IPR051863">
    <property type="entry name" value="HIPP"/>
</dbReference>
<organism evidence="8 9">
    <name type="scientific">Camelina sativa</name>
    <name type="common">False flax</name>
    <name type="synonym">Myagrum sativum</name>
    <dbReference type="NCBI Taxonomy" id="90675"/>
    <lineage>
        <taxon>Eukaryota</taxon>
        <taxon>Viridiplantae</taxon>
        <taxon>Streptophyta</taxon>
        <taxon>Embryophyta</taxon>
        <taxon>Tracheophyta</taxon>
        <taxon>Spermatophyta</taxon>
        <taxon>Magnoliopsida</taxon>
        <taxon>eudicotyledons</taxon>
        <taxon>Gunneridae</taxon>
        <taxon>Pentapetalae</taxon>
        <taxon>rosids</taxon>
        <taxon>malvids</taxon>
        <taxon>Brassicales</taxon>
        <taxon>Brassicaceae</taxon>
        <taxon>Camelineae</taxon>
        <taxon>Camelina</taxon>
    </lineage>
</organism>
<accession>A0ABM0TSB7</accession>
<dbReference type="InterPro" id="IPR006121">
    <property type="entry name" value="HMA_dom"/>
</dbReference>
<dbReference type="Gene3D" id="3.30.70.100">
    <property type="match status" value="1"/>
</dbReference>
<evidence type="ECO:0000259" key="7">
    <source>
        <dbReference type="PROSITE" id="PS50846"/>
    </source>
</evidence>
<evidence type="ECO:0000256" key="5">
    <source>
        <dbReference type="ARBA" id="ARBA00024045"/>
    </source>
</evidence>
<dbReference type="PANTHER" id="PTHR45811">
    <property type="entry name" value="COPPER TRANSPORT PROTEIN FAMILY-RELATED"/>
    <property type="match status" value="1"/>
</dbReference>
<reference evidence="9" key="2">
    <citation type="submission" date="2025-08" db="UniProtKB">
        <authorList>
            <consortium name="RefSeq"/>
        </authorList>
    </citation>
    <scope>IDENTIFICATION</scope>
    <source>
        <tissue evidence="9">Leaf</tissue>
    </source>
</reference>
<gene>
    <name evidence="9" type="primary">LOC104714748</name>
</gene>
<evidence type="ECO:0000256" key="2">
    <source>
        <dbReference type="ARBA" id="ARBA00022723"/>
    </source>
</evidence>
<evidence type="ECO:0000256" key="4">
    <source>
        <dbReference type="ARBA" id="ARBA00023289"/>
    </source>
</evidence>
<sequence>MKKMVATISVYCKESTEKVMRTVATCSGITSITFDPKEGKLTVTGECFDELQVMKKLKRKWDSAKMVSFGPFDAKKEAEAAEKKKKEESERQRMEALYQSHRETPLCPPIHHHHNTIVCDHDHQGCVIS</sequence>
<dbReference type="Proteomes" id="UP000694864">
    <property type="component" value="Chromosome 9"/>
</dbReference>
<dbReference type="Pfam" id="PF00403">
    <property type="entry name" value="HMA"/>
    <property type="match status" value="1"/>
</dbReference>
<dbReference type="PANTHER" id="PTHR45811:SF85">
    <property type="entry name" value="COPPER TRANSPORT PROTEIN FAMILY"/>
    <property type="match status" value="1"/>
</dbReference>
<dbReference type="RefSeq" id="XP_010430509.1">
    <property type="nucleotide sequence ID" value="XM_010432207.2"/>
</dbReference>